<dbReference type="EMBL" id="JBGNUJ010000008">
    <property type="protein sequence ID" value="KAL3956386.1"/>
    <property type="molecule type" value="Genomic_DNA"/>
</dbReference>
<accession>A0ACC4DJ33</accession>
<reference evidence="1" key="1">
    <citation type="submission" date="2024-12" db="EMBL/GenBank/DDBJ databases">
        <title>Comparative genomics and development of molecular markers within Purpureocillium lilacinum and among Purpureocillium species.</title>
        <authorList>
            <person name="Yeh Z.-Y."/>
            <person name="Ni N.-T."/>
            <person name="Lo P.-H."/>
            <person name="Mushyakhwo K."/>
            <person name="Lin C.-F."/>
            <person name="Nai Y.-S."/>
        </authorList>
    </citation>
    <scope>NUCLEOTIDE SEQUENCE</scope>
    <source>
        <strain evidence="1">NCHU-NPUST-175</strain>
    </source>
</reference>
<proteinExistence type="predicted"/>
<comment type="caution">
    <text evidence="1">The sequence shown here is derived from an EMBL/GenBank/DDBJ whole genome shotgun (WGS) entry which is preliminary data.</text>
</comment>
<dbReference type="Proteomes" id="UP001638806">
    <property type="component" value="Unassembled WGS sequence"/>
</dbReference>
<gene>
    <name evidence="1" type="ORF">ACCO45_009232</name>
</gene>
<sequence length="267" mass="28325">MPAMLLPAGESAGAQAYPYRIARPGSLGAIASPERITGRPASCSGGHTKDGSRPGTQRRVGESGGASDAVSGLARTNLVAVVARIGIRGSMQPSRPIQSVPSCLVRMLSMRQVLAHAQVKTWPRRCGLQPVLRASTSTDNTSRLGPRSVEARPVAKPHRDAYQVGRRQAQRHGVPASPHNKFFCVFLLWFGRRRTGGRLGPDPRTIGAIVTAVTTASRPEMGRRTAPGRGRDGISMRPILIALLVRVPGRASTHVEISASPALPHAA</sequence>
<keyword evidence="2" id="KW-1185">Reference proteome</keyword>
<organism evidence="1 2">
    <name type="scientific">Purpureocillium lilacinum</name>
    <name type="common">Paecilomyces lilacinus</name>
    <dbReference type="NCBI Taxonomy" id="33203"/>
    <lineage>
        <taxon>Eukaryota</taxon>
        <taxon>Fungi</taxon>
        <taxon>Dikarya</taxon>
        <taxon>Ascomycota</taxon>
        <taxon>Pezizomycotina</taxon>
        <taxon>Sordariomycetes</taxon>
        <taxon>Hypocreomycetidae</taxon>
        <taxon>Hypocreales</taxon>
        <taxon>Ophiocordycipitaceae</taxon>
        <taxon>Purpureocillium</taxon>
    </lineage>
</organism>
<evidence type="ECO:0000313" key="1">
    <source>
        <dbReference type="EMBL" id="KAL3956386.1"/>
    </source>
</evidence>
<evidence type="ECO:0000313" key="2">
    <source>
        <dbReference type="Proteomes" id="UP001638806"/>
    </source>
</evidence>
<protein>
    <submittedName>
        <fullName evidence="1">Uncharacterized protein</fullName>
    </submittedName>
</protein>
<name>A0ACC4DJ33_PURLI</name>